<dbReference type="Proteomes" id="UP000571554">
    <property type="component" value="Unassembled WGS sequence"/>
</dbReference>
<dbReference type="PROSITE" id="PS50885">
    <property type="entry name" value="HAMP"/>
    <property type="match status" value="1"/>
</dbReference>
<dbReference type="InterPro" id="IPR004358">
    <property type="entry name" value="Sig_transdc_His_kin-like_C"/>
</dbReference>
<evidence type="ECO:0000256" key="12">
    <source>
        <dbReference type="SAM" id="Phobius"/>
    </source>
</evidence>
<keyword evidence="8 12" id="KW-1133">Transmembrane helix</keyword>
<evidence type="ECO:0000256" key="10">
    <source>
        <dbReference type="ARBA" id="ARBA00023136"/>
    </source>
</evidence>
<dbReference type="SMART" id="SM00388">
    <property type="entry name" value="HisKA"/>
    <property type="match status" value="1"/>
</dbReference>
<dbReference type="PANTHER" id="PTHR45436">
    <property type="entry name" value="SENSOR HISTIDINE KINASE YKOH"/>
    <property type="match status" value="1"/>
</dbReference>
<keyword evidence="13" id="KW-0732">Signal</keyword>
<comment type="subcellular location">
    <subcellularLocation>
        <location evidence="2">Cell inner membrane</location>
        <topology evidence="2">Multi-pass membrane protein</topology>
    </subcellularLocation>
</comment>
<evidence type="ECO:0000256" key="3">
    <source>
        <dbReference type="ARBA" id="ARBA00012438"/>
    </source>
</evidence>
<dbReference type="Gene3D" id="1.10.287.130">
    <property type="match status" value="1"/>
</dbReference>
<evidence type="ECO:0000256" key="11">
    <source>
        <dbReference type="SAM" id="MobiDB-lite"/>
    </source>
</evidence>
<dbReference type="CDD" id="cd00082">
    <property type="entry name" value="HisKA"/>
    <property type="match status" value="1"/>
</dbReference>
<dbReference type="PANTHER" id="PTHR45436:SF5">
    <property type="entry name" value="SENSOR HISTIDINE KINASE TRCS"/>
    <property type="match status" value="1"/>
</dbReference>
<feature type="compositionally biased region" description="Gly residues" evidence="11">
    <location>
        <begin position="117"/>
        <end position="132"/>
    </location>
</feature>
<feature type="domain" description="HAMP" evidence="15">
    <location>
        <begin position="256"/>
        <end position="308"/>
    </location>
</feature>
<dbReference type="Pfam" id="PF00672">
    <property type="entry name" value="HAMP"/>
    <property type="match status" value="1"/>
</dbReference>
<feature type="compositionally biased region" description="Pro residues" evidence="11">
    <location>
        <begin position="74"/>
        <end position="90"/>
    </location>
</feature>
<dbReference type="RefSeq" id="WP_183729476.1">
    <property type="nucleotide sequence ID" value="NZ_JACHBW010000020.1"/>
</dbReference>
<feature type="region of interest" description="Disordered" evidence="11">
    <location>
        <begin position="69"/>
        <end position="176"/>
    </location>
</feature>
<dbReference type="PROSITE" id="PS50109">
    <property type="entry name" value="HIS_KIN"/>
    <property type="match status" value="1"/>
</dbReference>
<evidence type="ECO:0000259" key="15">
    <source>
        <dbReference type="PROSITE" id="PS50885"/>
    </source>
</evidence>
<proteinExistence type="predicted"/>
<evidence type="ECO:0000256" key="7">
    <source>
        <dbReference type="ARBA" id="ARBA00022777"/>
    </source>
</evidence>
<feature type="transmembrane region" description="Helical" evidence="12">
    <location>
        <begin position="235"/>
        <end position="255"/>
    </location>
</feature>
<gene>
    <name evidence="16" type="ORF">F4827_005695</name>
</gene>
<dbReference type="SUPFAM" id="SSF47384">
    <property type="entry name" value="Homodimeric domain of signal transducing histidine kinase"/>
    <property type="match status" value="1"/>
</dbReference>
<protein>
    <recommendedName>
        <fullName evidence="3">histidine kinase</fullName>
        <ecNumber evidence="3">2.7.13.3</ecNumber>
    </recommendedName>
</protein>
<dbReference type="InterPro" id="IPR036890">
    <property type="entry name" value="HATPase_C_sf"/>
</dbReference>
<keyword evidence="10 12" id="KW-0472">Membrane</keyword>
<name>A0A7W9WTZ6_9BURK</name>
<evidence type="ECO:0000259" key="14">
    <source>
        <dbReference type="PROSITE" id="PS50109"/>
    </source>
</evidence>
<dbReference type="InterPro" id="IPR003660">
    <property type="entry name" value="HAMP_dom"/>
</dbReference>
<organism evidence="16 17">
    <name type="scientific">Paraburkholderia bannensis</name>
    <dbReference type="NCBI Taxonomy" id="765414"/>
    <lineage>
        <taxon>Bacteria</taxon>
        <taxon>Pseudomonadati</taxon>
        <taxon>Pseudomonadota</taxon>
        <taxon>Betaproteobacteria</taxon>
        <taxon>Burkholderiales</taxon>
        <taxon>Burkholderiaceae</taxon>
        <taxon>Paraburkholderia</taxon>
    </lineage>
</organism>
<dbReference type="InterPro" id="IPR036097">
    <property type="entry name" value="HisK_dim/P_sf"/>
</dbReference>
<keyword evidence="17" id="KW-1185">Reference proteome</keyword>
<dbReference type="FunFam" id="3.30.565.10:FF:000006">
    <property type="entry name" value="Sensor histidine kinase WalK"/>
    <property type="match status" value="1"/>
</dbReference>
<dbReference type="PRINTS" id="PR00344">
    <property type="entry name" value="BCTRLSENSOR"/>
</dbReference>
<dbReference type="EMBL" id="JACHBW010000020">
    <property type="protein sequence ID" value="MBB6105825.1"/>
    <property type="molecule type" value="Genomic_DNA"/>
</dbReference>
<dbReference type="GO" id="GO:0000155">
    <property type="term" value="F:phosphorelay sensor kinase activity"/>
    <property type="evidence" value="ECO:0007669"/>
    <property type="project" value="InterPro"/>
</dbReference>
<evidence type="ECO:0000313" key="17">
    <source>
        <dbReference type="Proteomes" id="UP000571554"/>
    </source>
</evidence>
<accession>A0A7W9WTZ6</accession>
<keyword evidence="6 12" id="KW-0812">Transmembrane</keyword>
<dbReference type="SMART" id="SM00387">
    <property type="entry name" value="HATPase_c"/>
    <property type="match status" value="1"/>
</dbReference>
<keyword evidence="5 16" id="KW-0808">Transferase</keyword>
<keyword evidence="9" id="KW-0902">Two-component regulatory system</keyword>
<dbReference type="Gene3D" id="3.30.565.10">
    <property type="entry name" value="Histidine kinase-like ATPase, C-terminal domain"/>
    <property type="match status" value="1"/>
</dbReference>
<dbReference type="InterPro" id="IPR003594">
    <property type="entry name" value="HATPase_dom"/>
</dbReference>
<feature type="signal peptide" evidence="13">
    <location>
        <begin position="1"/>
        <end position="20"/>
    </location>
</feature>
<dbReference type="EC" id="2.7.13.3" evidence="3"/>
<dbReference type="InterPro" id="IPR005467">
    <property type="entry name" value="His_kinase_dom"/>
</dbReference>
<dbReference type="SMART" id="SM00304">
    <property type="entry name" value="HAMP"/>
    <property type="match status" value="1"/>
</dbReference>
<evidence type="ECO:0000256" key="1">
    <source>
        <dbReference type="ARBA" id="ARBA00000085"/>
    </source>
</evidence>
<dbReference type="Gene3D" id="6.10.340.10">
    <property type="match status" value="1"/>
</dbReference>
<keyword evidence="4" id="KW-0597">Phosphoprotein</keyword>
<feature type="chain" id="PRO_5031168293" description="histidine kinase" evidence="13">
    <location>
        <begin position="21"/>
        <end position="533"/>
    </location>
</feature>
<dbReference type="InterPro" id="IPR003661">
    <property type="entry name" value="HisK_dim/P_dom"/>
</dbReference>
<evidence type="ECO:0000256" key="2">
    <source>
        <dbReference type="ARBA" id="ARBA00004429"/>
    </source>
</evidence>
<comment type="caution">
    <text evidence="16">The sequence shown here is derived from an EMBL/GenBank/DDBJ whole genome shotgun (WGS) entry which is preliminary data.</text>
</comment>
<keyword evidence="7 16" id="KW-0418">Kinase</keyword>
<dbReference type="Pfam" id="PF00512">
    <property type="entry name" value="HisKA"/>
    <property type="match status" value="1"/>
</dbReference>
<evidence type="ECO:0000313" key="16">
    <source>
        <dbReference type="EMBL" id="MBB6105825.1"/>
    </source>
</evidence>
<dbReference type="AlphaFoldDB" id="A0A7W9WTZ6"/>
<dbReference type="Pfam" id="PF02518">
    <property type="entry name" value="HATPase_c"/>
    <property type="match status" value="1"/>
</dbReference>
<evidence type="ECO:0000256" key="9">
    <source>
        <dbReference type="ARBA" id="ARBA00023012"/>
    </source>
</evidence>
<reference evidence="16 17" key="1">
    <citation type="submission" date="2020-08" db="EMBL/GenBank/DDBJ databases">
        <title>Above-ground endophytic microbial communities from plants in different locations in the United States.</title>
        <authorList>
            <person name="Frank C."/>
        </authorList>
    </citation>
    <scope>NUCLEOTIDE SEQUENCE [LARGE SCALE GENOMIC DNA]</scope>
    <source>
        <strain evidence="16 17">WP4_2_2</strain>
    </source>
</reference>
<comment type="catalytic activity">
    <reaction evidence="1">
        <text>ATP + protein L-histidine = ADP + protein N-phospho-L-histidine.</text>
        <dbReference type="EC" id="2.7.13.3"/>
    </reaction>
</comment>
<evidence type="ECO:0000256" key="13">
    <source>
        <dbReference type="SAM" id="SignalP"/>
    </source>
</evidence>
<sequence>MKASITFKLFLAILSACVIAAVAMGAAIRASFEFGFVDFMQEQAASEVAALKHELETAYAQHGNWDFMRNQRLGPPPFDGAAPPGMPPGPDNANPPDMPGGFGLNGPGPNGPNGPNGSNGPGGPADPGGPFGLSGANAPFGATGPNDAIAPQGNNGKAAFFGPNTPGRARPPHAPFSLYDAHMDLVTKAGPPPPPDAERHPLKVKGQIVGYIAVAGPAALINQAEIRFKDRQMQATWIIVGFTALLSAAMAIVLARTLLTPIKRIVTATHRLAGGDYATRIPAKGRDELQMLASDFNRLAASLEKAEGDRRDFIADVSHELRTPLSVLRGELEAIEDGVRRPDAATIASLQAEVAMLSQLIDDLYELSLADIGQLSFEKVPLDLTPIVEASCDAFRERLAAKQITLEFESGVGRATLSGDPYRLTQLWKNLLENALRYTNAGGQVHVSISEDDHALYVDVQDSFPPVPAPLLPHLFDRFFRVDPSRSRQSGGAGLGLALCKRIVETHGGTIEASRSPLGGLRVLVQLPRLHQQ</sequence>
<evidence type="ECO:0000256" key="4">
    <source>
        <dbReference type="ARBA" id="ARBA00022553"/>
    </source>
</evidence>
<dbReference type="CDD" id="cd06225">
    <property type="entry name" value="HAMP"/>
    <property type="match status" value="1"/>
</dbReference>
<feature type="domain" description="Histidine kinase" evidence="14">
    <location>
        <begin position="316"/>
        <end position="531"/>
    </location>
</feature>
<evidence type="ECO:0000256" key="5">
    <source>
        <dbReference type="ARBA" id="ARBA00022679"/>
    </source>
</evidence>
<evidence type="ECO:0000256" key="6">
    <source>
        <dbReference type="ARBA" id="ARBA00022692"/>
    </source>
</evidence>
<dbReference type="InterPro" id="IPR050428">
    <property type="entry name" value="TCS_sensor_his_kinase"/>
</dbReference>
<dbReference type="SUPFAM" id="SSF158472">
    <property type="entry name" value="HAMP domain-like"/>
    <property type="match status" value="1"/>
</dbReference>
<dbReference type="GO" id="GO:0005886">
    <property type="term" value="C:plasma membrane"/>
    <property type="evidence" value="ECO:0007669"/>
    <property type="project" value="UniProtKB-SubCell"/>
</dbReference>
<dbReference type="SUPFAM" id="SSF55874">
    <property type="entry name" value="ATPase domain of HSP90 chaperone/DNA topoisomerase II/histidine kinase"/>
    <property type="match status" value="1"/>
</dbReference>
<evidence type="ECO:0000256" key="8">
    <source>
        <dbReference type="ARBA" id="ARBA00022989"/>
    </source>
</evidence>